<dbReference type="EMBL" id="AFBI03000014">
    <property type="protein sequence ID" value="EJW04771.1"/>
    <property type="molecule type" value="Genomic_DNA"/>
</dbReference>
<comment type="caution">
    <text evidence="3">The sequence shown here is derived from an EMBL/GenBank/DDBJ whole genome shotgun (WGS) entry which is preliminary data.</text>
</comment>
<reference evidence="4" key="2">
    <citation type="submission" date="2015-07" db="EMBL/GenBank/DDBJ databases">
        <title>Contrasting host-pathogen interactions and genome evolution in two generalist and specialist microsporidian pathogens of mosquitoes.</title>
        <authorList>
            <consortium name="The Broad Institute Genomics Platform"/>
            <consortium name="The Broad Institute Genome Sequencing Center for Infectious Disease"/>
            <person name="Cuomo C.A."/>
            <person name="Sanscrainte N.D."/>
            <person name="Goldberg J.M."/>
            <person name="Heiman D."/>
            <person name="Young S."/>
            <person name="Zeng Q."/>
            <person name="Becnel J.J."/>
            <person name="Birren B.W."/>
        </authorList>
    </citation>
    <scope>NUCLEOTIDE SEQUENCE [LARGE SCALE GENOMIC DNA]</scope>
    <source>
        <strain evidence="4">USNM 41457</strain>
    </source>
</reference>
<protein>
    <recommendedName>
        <fullName evidence="2">Rad60/SUMO-like domain-containing protein</fullName>
    </recommendedName>
</protein>
<evidence type="ECO:0000256" key="1">
    <source>
        <dbReference type="SAM" id="MobiDB-lite"/>
    </source>
</evidence>
<dbReference type="Pfam" id="PF11976">
    <property type="entry name" value="Rad60-SLD"/>
    <property type="match status" value="1"/>
</dbReference>
<reference evidence="3 4" key="1">
    <citation type="submission" date="2011-08" db="EMBL/GenBank/DDBJ databases">
        <authorList>
            <person name="Liu Z.J."/>
            <person name="Shi F.L."/>
            <person name="Lu J.Q."/>
            <person name="Li M."/>
            <person name="Wang Z.L."/>
        </authorList>
    </citation>
    <scope>NUCLEOTIDE SEQUENCE [LARGE SCALE GENOMIC DNA]</scope>
    <source>
        <strain evidence="3 4">USNM 41457</strain>
    </source>
</reference>
<organism evidence="3 4">
    <name type="scientific">Edhazardia aedis (strain USNM 41457)</name>
    <name type="common">Microsporidian parasite</name>
    <dbReference type="NCBI Taxonomy" id="1003232"/>
    <lineage>
        <taxon>Eukaryota</taxon>
        <taxon>Fungi</taxon>
        <taxon>Fungi incertae sedis</taxon>
        <taxon>Microsporidia</taxon>
        <taxon>Edhazardia</taxon>
    </lineage>
</organism>
<dbReference type="Proteomes" id="UP000003163">
    <property type="component" value="Unassembled WGS sequence"/>
</dbReference>
<feature type="domain" description="Rad60/SUMO-like" evidence="2">
    <location>
        <begin position="30"/>
        <end position="98"/>
    </location>
</feature>
<dbReference type="VEuPathDB" id="MicrosporidiaDB:EDEG_01061"/>
<sequence>MTSDDHNRNEDNQSPTEGNKNSSNGKRTVKLVLQDTEGNQIEYEIKRHIPLGKLLEVYCKSKNKSSKSLLMSIGGVFVDTSKNADELELDDGTEIEVVGRQTGGCF</sequence>
<feature type="compositionally biased region" description="Polar residues" evidence="1">
    <location>
        <begin position="12"/>
        <end position="26"/>
    </location>
</feature>
<dbReference type="SUPFAM" id="SSF54236">
    <property type="entry name" value="Ubiquitin-like"/>
    <property type="match status" value="1"/>
</dbReference>
<name>J9DAJ1_EDHAE</name>
<dbReference type="InParanoid" id="J9DAJ1"/>
<feature type="region of interest" description="Disordered" evidence="1">
    <location>
        <begin position="1"/>
        <end position="27"/>
    </location>
</feature>
<dbReference type="PANTHER" id="PTHR10562">
    <property type="entry name" value="SMALL UBIQUITIN-RELATED MODIFIER"/>
    <property type="match status" value="1"/>
</dbReference>
<dbReference type="AlphaFoldDB" id="J9DAJ1"/>
<dbReference type="FunCoup" id="J9DAJ1">
    <property type="interactions" value="316"/>
</dbReference>
<dbReference type="Gene3D" id="3.10.20.90">
    <property type="entry name" value="Phosphatidylinositol 3-kinase Catalytic Subunit, Chain A, domain 1"/>
    <property type="match status" value="1"/>
</dbReference>
<feature type="compositionally biased region" description="Basic and acidic residues" evidence="1">
    <location>
        <begin position="1"/>
        <end position="11"/>
    </location>
</feature>
<dbReference type="OrthoDB" id="442921at2759"/>
<dbReference type="InterPro" id="IPR022617">
    <property type="entry name" value="Rad60/SUMO-like_dom"/>
</dbReference>
<keyword evidence="4" id="KW-1185">Reference proteome</keyword>
<evidence type="ECO:0000313" key="4">
    <source>
        <dbReference type="Proteomes" id="UP000003163"/>
    </source>
</evidence>
<dbReference type="HOGENOM" id="CLU_148322_4_3_1"/>
<dbReference type="STRING" id="1003232.J9DAJ1"/>
<accession>J9DAJ1</accession>
<dbReference type="InterPro" id="IPR029071">
    <property type="entry name" value="Ubiquitin-like_domsf"/>
</dbReference>
<evidence type="ECO:0000313" key="3">
    <source>
        <dbReference type="EMBL" id="EJW04771.1"/>
    </source>
</evidence>
<proteinExistence type="predicted"/>
<evidence type="ECO:0000259" key="2">
    <source>
        <dbReference type="Pfam" id="PF11976"/>
    </source>
</evidence>
<gene>
    <name evidence="3" type="ORF">EDEG_01061</name>
</gene>